<dbReference type="AlphaFoldDB" id="A0A2I0TAJ4"/>
<keyword evidence="6" id="KW-1185">Reference proteome</keyword>
<dbReference type="GO" id="GO:0005739">
    <property type="term" value="C:mitochondrion"/>
    <property type="evidence" value="ECO:0007669"/>
    <property type="project" value="TreeGrafter"/>
</dbReference>
<reference evidence="6" key="2">
    <citation type="submission" date="2017-12" db="EMBL/GenBank/DDBJ databases">
        <title>Genome sequence of the Bar-tailed Godwit (Limosa lapponica baueri).</title>
        <authorList>
            <person name="Lima N.C.B."/>
            <person name="Parody-Merino A.M."/>
            <person name="Battley P.F."/>
            <person name="Fidler A.E."/>
            <person name="Prosdocimi F."/>
        </authorList>
    </citation>
    <scope>NUCLEOTIDE SEQUENCE [LARGE SCALE GENOMIC DNA]</scope>
</reference>
<dbReference type="Gene3D" id="3.40.50.620">
    <property type="entry name" value="HUPs"/>
    <property type="match status" value="1"/>
</dbReference>
<dbReference type="GO" id="GO:0005524">
    <property type="term" value="F:ATP binding"/>
    <property type="evidence" value="ECO:0007669"/>
    <property type="project" value="UniProtKB-KW"/>
</dbReference>
<proteinExistence type="inferred from homology"/>
<gene>
    <name evidence="5" type="ORF">llap_18875</name>
</gene>
<dbReference type="InterPro" id="IPR001278">
    <property type="entry name" value="Arg-tRNA-ligase"/>
</dbReference>
<evidence type="ECO:0000313" key="5">
    <source>
        <dbReference type="EMBL" id="PKU30821.1"/>
    </source>
</evidence>
<evidence type="ECO:0000256" key="1">
    <source>
        <dbReference type="ARBA" id="ARBA00039495"/>
    </source>
</evidence>
<dbReference type="OrthoDB" id="68056at2759"/>
<evidence type="ECO:0000256" key="2">
    <source>
        <dbReference type="ARBA" id="ARBA00049595"/>
    </source>
</evidence>
<dbReference type="PANTHER" id="PTHR11956">
    <property type="entry name" value="ARGINYL-TRNA SYNTHETASE"/>
    <property type="match status" value="1"/>
</dbReference>
<sequence length="189" mass="22179">MAEKSSTFRRFWGRFLKIALIAATTTASLTSINYPNWAQVSTHLTCGNGVSHLMLEYVGYQSCEKKWHIRCKNPLVASIFRVYVQINKAAEDENTKELAKDFFRKLEEHDEQTLSLWKQFRDLSIEEYIRIYKRLGVHFDEYSGESFYQEKSQEVLKMLEDKGLLQKTTYELIIQSVGVVYLTSQLHFK</sequence>
<dbReference type="InterPro" id="IPR014729">
    <property type="entry name" value="Rossmann-like_a/b/a_fold"/>
</dbReference>
<dbReference type="EMBL" id="KZ513907">
    <property type="protein sequence ID" value="PKU30821.1"/>
    <property type="molecule type" value="Genomic_DNA"/>
</dbReference>
<feature type="domain" description="Arginyl-tRNA synthetase catalytic core" evidence="4">
    <location>
        <begin position="73"/>
        <end position="174"/>
    </location>
</feature>
<evidence type="ECO:0000313" key="6">
    <source>
        <dbReference type="Proteomes" id="UP000233556"/>
    </source>
</evidence>
<name>A0A2I0TAJ4_LIMLA</name>
<keyword evidence="3" id="KW-0547">Nucleotide-binding</keyword>
<evidence type="ECO:0000256" key="3">
    <source>
        <dbReference type="RuleBase" id="RU363038"/>
    </source>
</evidence>
<keyword evidence="3" id="KW-0030">Aminoacyl-tRNA synthetase</keyword>
<dbReference type="Proteomes" id="UP000233556">
    <property type="component" value="Unassembled WGS sequence"/>
</dbReference>
<protein>
    <recommendedName>
        <fullName evidence="1">Probable arginine--tRNA ligase, mitochondrial</fullName>
    </recommendedName>
</protein>
<comment type="similarity">
    <text evidence="3">Belongs to the class-I aminoacyl-tRNA synthetase family.</text>
</comment>
<keyword evidence="3" id="KW-0067">ATP-binding</keyword>
<organism evidence="5 6">
    <name type="scientific">Limosa lapponica baueri</name>
    <dbReference type="NCBI Taxonomy" id="1758121"/>
    <lineage>
        <taxon>Eukaryota</taxon>
        <taxon>Metazoa</taxon>
        <taxon>Chordata</taxon>
        <taxon>Craniata</taxon>
        <taxon>Vertebrata</taxon>
        <taxon>Euteleostomi</taxon>
        <taxon>Archelosauria</taxon>
        <taxon>Archosauria</taxon>
        <taxon>Dinosauria</taxon>
        <taxon>Saurischia</taxon>
        <taxon>Theropoda</taxon>
        <taxon>Coelurosauria</taxon>
        <taxon>Aves</taxon>
        <taxon>Neognathae</taxon>
        <taxon>Neoaves</taxon>
        <taxon>Charadriiformes</taxon>
        <taxon>Scolopacidae</taxon>
        <taxon>Limosa</taxon>
    </lineage>
</organism>
<reference evidence="6" key="1">
    <citation type="submission" date="2017-11" db="EMBL/GenBank/DDBJ databases">
        <authorList>
            <person name="Lima N.C."/>
            <person name="Parody-Merino A.M."/>
            <person name="Battley P.F."/>
            <person name="Fidler A.E."/>
            <person name="Prosdocimi F."/>
        </authorList>
    </citation>
    <scope>NUCLEOTIDE SEQUENCE [LARGE SCALE GENOMIC DNA]</scope>
</reference>
<evidence type="ECO:0000259" key="4">
    <source>
        <dbReference type="Pfam" id="PF00750"/>
    </source>
</evidence>
<dbReference type="InterPro" id="IPR035684">
    <property type="entry name" value="ArgRS_core"/>
</dbReference>
<dbReference type="GO" id="GO:0004814">
    <property type="term" value="F:arginine-tRNA ligase activity"/>
    <property type="evidence" value="ECO:0007669"/>
    <property type="project" value="InterPro"/>
</dbReference>
<keyword evidence="3" id="KW-0436">Ligase</keyword>
<dbReference type="PANTHER" id="PTHR11956:SF11">
    <property type="entry name" value="ARGININE--TRNA LIGASE, MITOCHONDRIAL-RELATED"/>
    <property type="match status" value="1"/>
</dbReference>
<dbReference type="SUPFAM" id="SSF52374">
    <property type="entry name" value="Nucleotidylyl transferase"/>
    <property type="match status" value="1"/>
</dbReference>
<keyword evidence="3" id="KW-0648">Protein biosynthesis</keyword>
<dbReference type="GO" id="GO:0006420">
    <property type="term" value="P:arginyl-tRNA aminoacylation"/>
    <property type="evidence" value="ECO:0007669"/>
    <property type="project" value="InterPro"/>
</dbReference>
<comment type="function">
    <text evidence="2">Catalyzes the attachment of arginine to tRNA(Arg) in a two-step reaction: arginine is first activated by ATP to form Arg-AMP and then transferred to the acceptor end of tRNA(Arg).</text>
</comment>
<accession>A0A2I0TAJ4</accession>
<dbReference type="GO" id="GO:0032543">
    <property type="term" value="P:mitochondrial translation"/>
    <property type="evidence" value="ECO:0007669"/>
    <property type="project" value="TreeGrafter"/>
</dbReference>
<dbReference type="Pfam" id="PF00750">
    <property type="entry name" value="tRNA-synt_1d"/>
    <property type="match status" value="1"/>
</dbReference>